<feature type="transmembrane region" description="Helical" evidence="2">
    <location>
        <begin position="682"/>
        <end position="699"/>
    </location>
</feature>
<dbReference type="Pfam" id="PF01170">
    <property type="entry name" value="UPF0020"/>
    <property type="match status" value="1"/>
</dbReference>
<keyword evidence="6" id="KW-1185">Reference proteome</keyword>
<dbReference type="GO" id="GO:0043527">
    <property type="term" value="C:tRNA methyltransferase complex"/>
    <property type="evidence" value="ECO:0007669"/>
    <property type="project" value="UniProtKB-ARBA"/>
</dbReference>
<dbReference type="InterPro" id="IPR005804">
    <property type="entry name" value="FA_desaturase_dom"/>
</dbReference>
<feature type="transmembrane region" description="Helical" evidence="2">
    <location>
        <begin position="621"/>
        <end position="638"/>
    </location>
</feature>
<evidence type="ECO:0000313" key="5">
    <source>
        <dbReference type="EMBL" id="CAE7552965.1"/>
    </source>
</evidence>
<dbReference type="EMBL" id="CAJNDS010002636">
    <property type="protein sequence ID" value="CAE7552965.1"/>
    <property type="molecule type" value="Genomic_DNA"/>
</dbReference>
<feature type="domain" description="Fatty acid desaturase" evidence="3">
    <location>
        <begin position="586"/>
        <end position="784"/>
    </location>
</feature>
<gene>
    <name evidence="5" type="ORF">SNAT2548_LOCUS31055</name>
</gene>
<feature type="non-terminal residue" evidence="5">
    <location>
        <position position="1"/>
    </location>
</feature>
<dbReference type="PANTHER" id="PTHR12879">
    <property type="entry name" value="SPHINGOLIPID DELTA 4 DESATURASE/C-4 HYDROXYLASE PROTEIN DES2"/>
    <property type="match status" value="1"/>
</dbReference>
<dbReference type="CDD" id="cd02440">
    <property type="entry name" value="AdoMet_MTases"/>
    <property type="match status" value="1"/>
</dbReference>
<evidence type="ECO:0000259" key="3">
    <source>
        <dbReference type="Pfam" id="PF00487"/>
    </source>
</evidence>
<organism evidence="5 6">
    <name type="scientific">Symbiodinium natans</name>
    <dbReference type="NCBI Taxonomy" id="878477"/>
    <lineage>
        <taxon>Eukaryota</taxon>
        <taxon>Sar</taxon>
        <taxon>Alveolata</taxon>
        <taxon>Dinophyceae</taxon>
        <taxon>Suessiales</taxon>
        <taxon>Symbiodiniaceae</taxon>
        <taxon>Symbiodinium</taxon>
    </lineage>
</organism>
<evidence type="ECO:0000256" key="2">
    <source>
        <dbReference type="SAM" id="Phobius"/>
    </source>
</evidence>
<protein>
    <submittedName>
        <fullName evidence="5">Uncharacterized protein</fullName>
    </submittedName>
</protein>
<proteinExistence type="predicted"/>
<feature type="region of interest" description="Disordered" evidence="1">
    <location>
        <begin position="225"/>
        <end position="256"/>
    </location>
</feature>
<dbReference type="Gene3D" id="3.40.50.150">
    <property type="entry name" value="Vaccinia Virus protein VP39"/>
    <property type="match status" value="1"/>
</dbReference>
<comment type="caution">
    <text evidence="5">The sequence shown here is derived from an EMBL/GenBank/DDBJ whole genome shotgun (WGS) entry which is preliminary data.</text>
</comment>
<dbReference type="OrthoDB" id="200948at2759"/>
<keyword evidence="2" id="KW-0812">Transmembrane</keyword>
<dbReference type="GO" id="GO:0003723">
    <property type="term" value="F:RNA binding"/>
    <property type="evidence" value="ECO:0007669"/>
    <property type="project" value="InterPro"/>
</dbReference>
<dbReference type="PANTHER" id="PTHR12879:SF8">
    <property type="entry name" value="SPHINGOLIPID DELTA(4)-DESATURASE DES1"/>
    <property type="match status" value="1"/>
</dbReference>
<keyword evidence="2" id="KW-0472">Membrane</keyword>
<dbReference type="GO" id="GO:0042284">
    <property type="term" value="F:sphingolipid delta-4 desaturase activity"/>
    <property type="evidence" value="ECO:0007669"/>
    <property type="project" value="TreeGrafter"/>
</dbReference>
<dbReference type="AlphaFoldDB" id="A0A812U370"/>
<name>A0A812U370_9DINO</name>
<feature type="transmembrane region" description="Helical" evidence="2">
    <location>
        <begin position="583"/>
        <end position="601"/>
    </location>
</feature>
<dbReference type="GO" id="GO:0046513">
    <property type="term" value="P:ceramide biosynthetic process"/>
    <property type="evidence" value="ECO:0007669"/>
    <property type="project" value="TreeGrafter"/>
</dbReference>
<dbReference type="GO" id="GO:0016020">
    <property type="term" value="C:membrane"/>
    <property type="evidence" value="ECO:0007669"/>
    <property type="project" value="GOC"/>
</dbReference>
<feature type="domain" description="Ribosomal RNA large subunit methyltransferase K/L-like methyltransferase" evidence="4">
    <location>
        <begin position="9"/>
        <end position="144"/>
    </location>
</feature>
<dbReference type="Pfam" id="PF00487">
    <property type="entry name" value="FA_desaturase"/>
    <property type="match status" value="1"/>
</dbReference>
<keyword evidence="2" id="KW-1133">Transmembrane helix</keyword>
<dbReference type="GO" id="GO:0009982">
    <property type="term" value="F:pseudouridine synthase activity"/>
    <property type="evidence" value="ECO:0007669"/>
    <property type="project" value="InterPro"/>
</dbReference>
<dbReference type="InterPro" id="IPR020103">
    <property type="entry name" value="PsdUridine_synth_cat_dom_sf"/>
</dbReference>
<dbReference type="SUPFAM" id="SSF55120">
    <property type="entry name" value="Pseudouridine synthase"/>
    <property type="match status" value="1"/>
</dbReference>
<dbReference type="Proteomes" id="UP000604046">
    <property type="component" value="Unassembled WGS sequence"/>
</dbReference>
<dbReference type="GO" id="GO:0001522">
    <property type="term" value="P:pseudouridine synthesis"/>
    <property type="evidence" value="ECO:0007669"/>
    <property type="project" value="InterPro"/>
</dbReference>
<reference evidence="5" key="1">
    <citation type="submission" date="2021-02" db="EMBL/GenBank/DDBJ databases">
        <authorList>
            <person name="Dougan E. K."/>
            <person name="Rhodes N."/>
            <person name="Thang M."/>
            <person name="Chan C."/>
        </authorList>
    </citation>
    <scope>NUCLEOTIDE SEQUENCE</scope>
</reference>
<feature type="transmembrane region" description="Helical" evidence="2">
    <location>
        <begin position="559"/>
        <end position="576"/>
    </location>
</feature>
<sequence length="784" mass="86142">MNYGRMRLRPSTCFLLLEAAGVEEGSTLLDPMGGVGTIAIEAAVRLPGVRALTSDISWDATQAARLNSETASPHLALGSTLEVAQEDARALPQKTGSVDFVVTDVPFGNRNRLVWVNGLLPAFLSEMARVLRPGGRAALLMTRAHARQMQQLLGFQEETWAASVHEEAVEDSIEPVGEEQSAAATDPHSLKQLERAFRQLACHKVGVGGWPAAVLALERLTGDVSAQEAPPSPEAHVKGKGLKGKGKGAGKSAQGEPRECLLIESPLSCPSLRLVDYLMQRWPSHFPTESVSRRVMGRGRVWVQEEGHLRQAWWSEPVTMKTVVFLPDYPRRSPYEGQLTVLYQDDHVGVVFKEPGLRIFGGVRTLANLLAARRAPSLTSSGLRSALPAPVPVHFLEAELGGCFLVAKTAEAALALGRDIPQRRLRALLCGEQALRRLQEGNHGRDWQIHRVAPSVRFGKLSEASRWVVGPVSMFREECARTGLVLLGDAQYAGEDAPRIRRSQVFLFVDGFLATPQLQSECRRAGLISSVAQLVAMGTNKSAEWGTEIKALMGPEWKTKYIVVVTVALQIFMAYITRNWSICSFLVVVYVVGATANHSLFLAIHELAHGLGAKSMTANKIIGMVANLPIVFPYCITFKPYHMAHHRNQGVDGIDTDVPTTLEGYLITGTSMGYVDHMLRKAVFMFFQIFAYALRPIFIKPDLVPIDGWVVCNFAVCATFDYLILVTVGWEGVLYLLLSTFFAGSIHPTAGHFIAEHYVMEGTTETYSYYGPLNRLTYNVGYHN</sequence>
<feature type="compositionally biased region" description="Basic residues" evidence="1">
    <location>
        <begin position="238"/>
        <end position="248"/>
    </location>
</feature>
<evidence type="ECO:0000259" key="4">
    <source>
        <dbReference type="Pfam" id="PF01170"/>
    </source>
</evidence>
<dbReference type="SUPFAM" id="SSF53335">
    <property type="entry name" value="S-adenosyl-L-methionine-dependent methyltransferases"/>
    <property type="match status" value="1"/>
</dbReference>
<accession>A0A812U370</accession>
<dbReference type="Gene3D" id="3.30.2350.10">
    <property type="entry name" value="Pseudouridine synthase"/>
    <property type="match status" value="1"/>
</dbReference>
<evidence type="ECO:0000313" key="6">
    <source>
        <dbReference type="Proteomes" id="UP000604046"/>
    </source>
</evidence>
<dbReference type="InterPro" id="IPR000241">
    <property type="entry name" value="RlmKL-like_Mtase"/>
</dbReference>
<dbReference type="InterPro" id="IPR029063">
    <property type="entry name" value="SAM-dependent_MTases_sf"/>
</dbReference>
<evidence type="ECO:0000256" key="1">
    <source>
        <dbReference type="SAM" id="MobiDB-lite"/>
    </source>
</evidence>